<gene>
    <name evidence="1" type="ORF">GCM10012286_78960</name>
</gene>
<sequence length="202" mass="22510">MHCPLPINRWGSVNSKLRDTAAVGWPALRGRRVVLDDRWASSEDERPSRDSVHQGVVTDVREDGVSGTVELTLTRYDGSTRLLRPIGQFTVTDEDDGHIVYSPARHAARTLPLTFIEAARLLAPEQWKAMDELLQHTPADRLPPEGALALATLAAQMWWECTSDEDTLDDERSPAARYARAAAYVWQAWAADADLGDRPTPR</sequence>
<protein>
    <submittedName>
        <fullName evidence="1">Uncharacterized protein</fullName>
    </submittedName>
</protein>
<evidence type="ECO:0000313" key="2">
    <source>
        <dbReference type="Proteomes" id="UP000656881"/>
    </source>
</evidence>
<accession>A0ABQ2MU26</accession>
<proteinExistence type="predicted"/>
<reference evidence="2" key="1">
    <citation type="journal article" date="2019" name="Int. J. Syst. Evol. Microbiol.">
        <title>The Global Catalogue of Microorganisms (GCM) 10K type strain sequencing project: providing services to taxonomists for standard genome sequencing and annotation.</title>
        <authorList>
            <consortium name="The Broad Institute Genomics Platform"/>
            <consortium name="The Broad Institute Genome Sequencing Center for Infectious Disease"/>
            <person name="Wu L."/>
            <person name="Ma J."/>
        </authorList>
    </citation>
    <scope>NUCLEOTIDE SEQUENCE [LARGE SCALE GENOMIC DNA]</scope>
    <source>
        <strain evidence="2">CGMCC 4.7349</strain>
    </source>
</reference>
<dbReference type="EMBL" id="BMNG01000026">
    <property type="protein sequence ID" value="GGO58812.1"/>
    <property type="molecule type" value="Genomic_DNA"/>
</dbReference>
<evidence type="ECO:0000313" key="1">
    <source>
        <dbReference type="EMBL" id="GGO58812.1"/>
    </source>
</evidence>
<keyword evidence="2" id="KW-1185">Reference proteome</keyword>
<comment type="caution">
    <text evidence="1">The sequence shown here is derived from an EMBL/GenBank/DDBJ whole genome shotgun (WGS) entry which is preliminary data.</text>
</comment>
<name>A0ABQ2MU26_9ACTN</name>
<organism evidence="1 2">
    <name type="scientific">Streptomyces lasiicapitis</name>
    <dbReference type="NCBI Taxonomy" id="1923961"/>
    <lineage>
        <taxon>Bacteria</taxon>
        <taxon>Bacillati</taxon>
        <taxon>Actinomycetota</taxon>
        <taxon>Actinomycetes</taxon>
        <taxon>Kitasatosporales</taxon>
        <taxon>Streptomycetaceae</taxon>
        <taxon>Streptomyces</taxon>
    </lineage>
</organism>
<dbReference type="Proteomes" id="UP000656881">
    <property type="component" value="Unassembled WGS sequence"/>
</dbReference>